<feature type="transmembrane region" description="Helical" evidence="6">
    <location>
        <begin position="97"/>
        <end position="130"/>
    </location>
</feature>
<feature type="transmembrane region" description="Helical" evidence="6">
    <location>
        <begin position="217"/>
        <end position="238"/>
    </location>
</feature>
<protein>
    <recommendedName>
        <fullName evidence="9">Polysaccharide biosynthesis protein C-terminal domain-containing protein</fullName>
    </recommendedName>
</protein>
<evidence type="ECO:0000256" key="5">
    <source>
        <dbReference type="ARBA" id="ARBA00023136"/>
    </source>
</evidence>
<feature type="transmembrane region" description="Helical" evidence="6">
    <location>
        <begin position="291"/>
        <end position="315"/>
    </location>
</feature>
<evidence type="ECO:0000256" key="3">
    <source>
        <dbReference type="ARBA" id="ARBA00022692"/>
    </source>
</evidence>
<evidence type="ECO:0000256" key="4">
    <source>
        <dbReference type="ARBA" id="ARBA00022989"/>
    </source>
</evidence>
<feature type="transmembrane region" description="Helical" evidence="6">
    <location>
        <begin position="54"/>
        <end position="76"/>
    </location>
</feature>
<dbReference type="OrthoDB" id="3246647at2"/>
<evidence type="ECO:0000256" key="1">
    <source>
        <dbReference type="ARBA" id="ARBA00004651"/>
    </source>
</evidence>
<gene>
    <name evidence="7" type="ORF">BO222_10375</name>
</gene>
<dbReference type="PANTHER" id="PTHR30250:SF11">
    <property type="entry name" value="O-ANTIGEN TRANSPORTER-RELATED"/>
    <property type="match status" value="1"/>
</dbReference>
<dbReference type="Proteomes" id="UP000186341">
    <property type="component" value="Unassembled WGS sequence"/>
</dbReference>
<feature type="transmembrane region" description="Helical" evidence="6">
    <location>
        <begin position="258"/>
        <end position="284"/>
    </location>
</feature>
<evidence type="ECO:0000313" key="7">
    <source>
        <dbReference type="EMBL" id="OLU37504.1"/>
    </source>
</evidence>
<feature type="transmembrane region" description="Helical" evidence="6">
    <location>
        <begin position="366"/>
        <end position="384"/>
    </location>
</feature>
<comment type="caution">
    <text evidence="7">The sequence shown here is derived from an EMBL/GenBank/DDBJ whole genome shotgun (WGS) entry which is preliminary data.</text>
</comment>
<organism evidence="7 8">
    <name type="scientific">Ileibacterium valens</name>
    <dbReference type="NCBI Taxonomy" id="1862668"/>
    <lineage>
        <taxon>Bacteria</taxon>
        <taxon>Bacillati</taxon>
        <taxon>Bacillota</taxon>
        <taxon>Erysipelotrichia</taxon>
        <taxon>Erysipelotrichales</taxon>
        <taxon>Erysipelotrichaceae</taxon>
        <taxon>Ileibacterium</taxon>
    </lineage>
</organism>
<name>A0A1U7NDS0_9FIRM</name>
<evidence type="ECO:0000313" key="8">
    <source>
        <dbReference type="Proteomes" id="UP000186341"/>
    </source>
</evidence>
<dbReference type="PANTHER" id="PTHR30250">
    <property type="entry name" value="PST FAMILY PREDICTED COLANIC ACID TRANSPORTER"/>
    <property type="match status" value="1"/>
</dbReference>
<accession>A0A1U7NDS0</accession>
<evidence type="ECO:0008006" key="9">
    <source>
        <dbReference type="Google" id="ProtNLM"/>
    </source>
</evidence>
<proteinExistence type="predicted"/>
<comment type="subcellular location">
    <subcellularLocation>
        <location evidence="1">Cell membrane</location>
        <topology evidence="1">Multi-pass membrane protein</topology>
    </subcellularLocation>
</comment>
<dbReference type="AlphaFoldDB" id="A0A1U7NDS0"/>
<evidence type="ECO:0000256" key="6">
    <source>
        <dbReference type="SAM" id="Phobius"/>
    </source>
</evidence>
<feature type="transmembrane region" description="Helical" evidence="6">
    <location>
        <begin position="24"/>
        <end position="48"/>
    </location>
</feature>
<sequence length="430" mass="48492">MKTDNQIKVESVNPKQMEAAGKDYLWNTFGTFFYFFCQYLLTILVVRLGNFMDAGIFSIVLSITNIFYCVSIYGVRNYQVADIENRFSDSDYIHFRHLCTLIALGLFVISLPFFGYSVYTSVCCLIYLFYKFGESYMDVLFGIFQKRDEVKKIAISYMIKGIVSVTTFTLGMILFHSLMATLLINTLGIFVVLIFYDIQHEKGLTGPKLTRNQALVLLRDCFPLMLYSLLVPALNLIMRTDIEKMFGTEQLGYFSSVTMVLSILNVLMTSVFVMLIPTISILYAEAKTKKLIRLILIAVAGFGLLCLAGVGAGALLGDFVFSLLFGKEILPYMNLLAPTIIASIILSCVTFFSSVLTSFSKNDEVLIGNFPSVLIVFLFTPMILQKSGMIGSVFLLCLGLFVSALILFGFIFLAIHRRNRKKEMKRGRHE</sequence>
<feature type="transmembrane region" description="Helical" evidence="6">
    <location>
        <begin position="390"/>
        <end position="415"/>
    </location>
</feature>
<keyword evidence="5 6" id="KW-0472">Membrane</keyword>
<reference evidence="7 8" key="1">
    <citation type="submission" date="2016-11" db="EMBL/GenBank/DDBJ databases">
        <title>Description of two novel members of the family Erysipelotrichaceae: Ileibacterium lipovorans gen. nov., sp. nov. and Dubosiella newyorkensis, gen. nov., sp. nov.</title>
        <authorList>
            <person name="Cox L.M."/>
            <person name="Sohn J."/>
            <person name="Tyrrell K.L."/>
            <person name="Citron D.M."/>
            <person name="Lawson P.A."/>
            <person name="Patel N.B."/>
            <person name="Iizumi T."/>
            <person name="Perez-Perez G.I."/>
            <person name="Goldstein E.J."/>
            <person name="Blaser M.J."/>
        </authorList>
    </citation>
    <scope>NUCLEOTIDE SEQUENCE [LARGE SCALE GENOMIC DNA]</scope>
    <source>
        <strain evidence="7 8">NYU-BL-A3</strain>
    </source>
</reference>
<keyword evidence="4 6" id="KW-1133">Transmembrane helix</keyword>
<keyword evidence="3 6" id="KW-0812">Transmembrane</keyword>
<keyword evidence="8" id="KW-1185">Reference proteome</keyword>
<dbReference type="GO" id="GO:0005886">
    <property type="term" value="C:plasma membrane"/>
    <property type="evidence" value="ECO:0007669"/>
    <property type="project" value="UniProtKB-SubCell"/>
</dbReference>
<dbReference type="PRINTS" id="PR00173">
    <property type="entry name" value="EDTRNSPORT"/>
</dbReference>
<dbReference type="EMBL" id="MPJW01000199">
    <property type="protein sequence ID" value="OLU37504.1"/>
    <property type="molecule type" value="Genomic_DNA"/>
</dbReference>
<feature type="transmembrane region" description="Helical" evidence="6">
    <location>
        <begin position="173"/>
        <end position="196"/>
    </location>
</feature>
<dbReference type="GeneID" id="82203555"/>
<keyword evidence="2" id="KW-1003">Cell membrane</keyword>
<feature type="transmembrane region" description="Helical" evidence="6">
    <location>
        <begin position="335"/>
        <end position="359"/>
    </location>
</feature>
<dbReference type="InterPro" id="IPR050833">
    <property type="entry name" value="Poly_Biosynth_Transport"/>
</dbReference>
<evidence type="ECO:0000256" key="2">
    <source>
        <dbReference type="ARBA" id="ARBA00022475"/>
    </source>
</evidence>
<dbReference type="RefSeq" id="WP_075820746.1">
    <property type="nucleotide sequence ID" value="NZ_CAJUTZ010000001.1"/>
</dbReference>